<feature type="transmembrane region" description="Helical" evidence="1">
    <location>
        <begin position="46"/>
        <end position="68"/>
    </location>
</feature>
<feature type="transmembrane region" description="Helical" evidence="1">
    <location>
        <begin position="20"/>
        <end position="39"/>
    </location>
</feature>
<keyword evidence="1" id="KW-0812">Transmembrane</keyword>
<keyword evidence="1" id="KW-0472">Membrane</keyword>
<evidence type="ECO:0000313" key="2">
    <source>
        <dbReference type="EMBL" id="QHT84905.1"/>
    </source>
</evidence>
<organism evidence="2">
    <name type="scientific">viral metagenome</name>
    <dbReference type="NCBI Taxonomy" id="1070528"/>
    <lineage>
        <taxon>unclassified sequences</taxon>
        <taxon>metagenomes</taxon>
        <taxon>organismal metagenomes</taxon>
    </lineage>
</organism>
<proteinExistence type="predicted"/>
<evidence type="ECO:0000256" key="1">
    <source>
        <dbReference type="SAM" id="Phobius"/>
    </source>
</evidence>
<sequence>MSSYFNNQVKSIQGSAIKLNMVASILCYISLIFGLYYFILKDKRSIVDAFLLGLVIYSVYDLTTLALLKNWFVTTAVIDTLWGGILFALTTTFVYKLSNVY</sequence>
<dbReference type="InterPro" id="IPR018687">
    <property type="entry name" value="DUF2177_membr"/>
</dbReference>
<dbReference type="AlphaFoldDB" id="A0A6C0HXQ1"/>
<keyword evidence="1" id="KW-1133">Transmembrane helix</keyword>
<protein>
    <recommendedName>
        <fullName evidence="3">DUF2177 family protein</fullName>
    </recommendedName>
</protein>
<evidence type="ECO:0008006" key="3">
    <source>
        <dbReference type="Google" id="ProtNLM"/>
    </source>
</evidence>
<accession>A0A6C0HXQ1</accession>
<feature type="transmembrane region" description="Helical" evidence="1">
    <location>
        <begin position="80"/>
        <end position="98"/>
    </location>
</feature>
<dbReference type="Pfam" id="PF09945">
    <property type="entry name" value="DUF2177"/>
    <property type="match status" value="1"/>
</dbReference>
<dbReference type="EMBL" id="MN740028">
    <property type="protein sequence ID" value="QHT84905.1"/>
    <property type="molecule type" value="Genomic_DNA"/>
</dbReference>
<name>A0A6C0HXQ1_9ZZZZ</name>
<reference evidence="2" key="1">
    <citation type="journal article" date="2020" name="Nature">
        <title>Giant virus diversity and host interactions through global metagenomics.</title>
        <authorList>
            <person name="Schulz F."/>
            <person name="Roux S."/>
            <person name="Paez-Espino D."/>
            <person name="Jungbluth S."/>
            <person name="Walsh D.A."/>
            <person name="Denef V.J."/>
            <person name="McMahon K.D."/>
            <person name="Konstantinidis K.T."/>
            <person name="Eloe-Fadrosh E.A."/>
            <person name="Kyrpides N.C."/>
            <person name="Woyke T."/>
        </authorList>
    </citation>
    <scope>NUCLEOTIDE SEQUENCE</scope>
    <source>
        <strain evidence="2">GVMAG-M-3300023184-178</strain>
    </source>
</reference>